<dbReference type="KEGG" id="plon:Pla110_02850"/>
<dbReference type="RefSeq" id="WP_144992455.1">
    <property type="nucleotide sequence ID" value="NZ_CP036281.1"/>
</dbReference>
<dbReference type="Proteomes" id="UP000317178">
    <property type="component" value="Chromosome"/>
</dbReference>
<keyword evidence="2" id="KW-1185">Reference proteome</keyword>
<reference evidence="1 2" key="1">
    <citation type="submission" date="2019-02" db="EMBL/GenBank/DDBJ databases">
        <title>Deep-cultivation of Planctomycetes and their phenomic and genomic characterization uncovers novel biology.</title>
        <authorList>
            <person name="Wiegand S."/>
            <person name="Jogler M."/>
            <person name="Boedeker C."/>
            <person name="Pinto D."/>
            <person name="Vollmers J."/>
            <person name="Rivas-Marin E."/>
            <person name="Kohn T."/>
            <person name="Peeters S.H."/>
            <person name="Heuer A."/>
            <person name="Rast P."/>
            <person name="Oberbeckmann S."/>
            <person name="Bunk B."/>
            <person name="Jeske O."/>
            <person name="Meyerdierks A."/>
            <person name="Storesund J.E."/>
            <person name="Kallscheuer N."/>
            <person name="Luecker S."/>
            <person name="Lage O.M."/>
            <person name="Pohl T."/>
            <person name="Merkel B.J."/>
            <person name="Hornburger P."/>
            <person name="Mueller R.-W."/>
            <person name="Bruemmer F."/>
            <person name="Labrenz M."/>
            <person name="Spormann A.M."/>
            <person name="Op den Camp H."/>
            <person name="Overmann J."/>
            <person name="Amann R."/>
            <person name="Jetten M.S.M."/>
            <person name="Mascher T."/>
            <person name="Medema M.H."/>
            <person name="Devos D.P."/>
            <person name="Kaster A.-K."/>
            <person name="Ovreas L."/>
            <person name="Rohde M."/>
            <person name="Galperin M.Y."/>
            <person name="Jogler C."/>
        </authorList>
    </citation>
    <scope>NUCLEOTIDE SEQUENCE [LARGE SCALE GENOMIC DNA]</scope>
    <source>
        <strain evidence="1 2">Pla110</strain>
    </source>
</reference>
<protein>
    <submittedName>
        <fullName evidence="1">Uncharacterized protein</fullName>
    </submittedName>
</protein>
<gene>
    <name evidence="1" type="ORF">Pla110_02850</name>
</gene>
<organism evidence="1 2">
    <name type="scientific">Polystyrenella longa</name>
    <dbReference type="NCBI Taxonomy" id="2528007"/>
    <lineage>
        <taxon>Bacteria</taxon>
        <taxon>Pseudomonadati</taxon>
        <taxon>Planctomycetota</taxon>
        <taxon>Planctomycetia</taxon>
        <taxon>Planctomycetales</taxon>
        <taxon>Planctomycetaceae</taxon>
        <taxon>Polystyrenella</taxon>
    </lineage>
</organism>
<sequence>MSESLSIDLTKPQLDVLMRGLRYVRSSYMMEPAEPTEIVVNERTAKLAELTRLKDQLEKAIPSGEAAKV</sequence>
<dbReference type="OrthoDB" id="215256at2"/>
<evidence type="ECO:0000313" key="1">
    <source>
        <dbReference type="EMBL" id="QDU78581.1"/>
    </source>
</evidence>
<dbReference type="AlphaFoldDB" id="A0A518CH82"/>
<accession>A0A518CH82</accession>
<proteinExistence type="predicted"/>
<evidence type="ECO:0000313" key="2">
    <source>
        <dbReference type="Proteomes" id="UP000317178"/>
    </source>
</evidence>
<name>A0A518CH82_9PLAN</name>
<dbReference type="EMBL" id="CP036281">
    <property type="protein sequence ID" value="QDU78581.1"/>
    <property type="molecule type" value="Genomic_DNA"/>
</dbReference>